<dbReference type="GO" id="GO:0003677">
    <property type="term" value="F:DNA binding"/>
    <property type="evidence" value="ECO:0007669"/>
    <property type="project" value="UniProtKB-KW"/>
</dbReference>
<dbReference type="Proteomes" id="UP000541033">
    <property type="component" value="Unassembled WGS sequence"/>
</dbReference>
<evidence type="ECO:0000256" key="2">
    <source>
        <dbReference type="ARBA" id="ARBA00023125"/>
    </source>
</evidence>
<keyword evidence="1" id="KW-0805">Transcription regulation</keyword>
<evidence type="ECO:0000256" key="3">
    <source>
        <dbReference type="ARBA" id="ARBA00023163"/>
    </source>
</evidence>
<dbReference type="Gene3D" id="1.10.10.10">
    <property type="entry name" value="Winged helix-like DNA-binding domain superfamily/Winged helix DNA-binding domain"/>
    <property type="match status" value="1"/>
</dbReference>
<dbReference type="PANTHER" id="PTHR43537:SF5">
    <property type="entry name" value="UXU OPERON TRANSCRIPTIONAL REGULATOR"/>
    <property type="match status" value="1"/>
</dbReference>
<dbReference type="InterPro" id="IPR011711">
    <property type="entry name" value="GntR_C"/>
</dbReference>
<dbReference type="InterPro" id="IPR008920">
    <property type="entry name" value="TF_FadR/GntR_C"/>
</dbReference>
<proteinExistence type="predicted"/>
<feature type="domain" description="HTH gntR-type" evidence="4">
    <location>
        <begin position="4"/>
        <end position="72"/>
    </location>
</feature>
<dbReference type="GO" id="GO:0003700">
    <property type="term" value="F:DNA-binding transcription factor activity"/>
    <property type="evidence" value="ECO:0007669"/>
    <property type="project" value="InterPro"/>
</dbReference>
<dbReference type="EMBL" id="JAAMOX010000003">
    <property type="protein sequence ID" value="NIH55004.1"/>
    <property type="molecule type" value="Genomic_DNA"/>
</dbReference>
<dbReference type="Pfam" id="PF00392">
    <property type="entry name" value="GntR"/>
    <property type="match status" value="1"/>
</dbReference>
<dbReference type="SUPFAM" id="SSF46785">
    <property type="entry name" value="Winged helix' DNA-binding domain"/>
    <property type="match status" value="1"/>
</dbReference>
<reference evidence="5 6" key="1">
    <citation type="submission" date="2020-02" db="EMBL/GenBank/DDBJ databases">
        <title>Sequencing the genomes of 1000 actinobacteria strains.</title>
        <authorList>
            <person name="Klenk H.-P."/>
        </authorList>
    </citation>
    <scope>NUCLEOTIDE SEQUENCE [LARGE SCALE GENOMIC DNA]</scope>
    <source>
        <strain evidence="5 6">DSM 27960</strain>
    </source>
</reference>
<dbReference type="PRINTS" id="PR00035">
    <property type="entry name" value="HTHGNTR"/>
</dbReference>
<keyword evidence="6" id="KW-1185">Reference proteome</keyword>
<evidence type="ECO:0000256" key="1">
    <source>
        <dbReference type="ARBA" id="ARBA00023015"/>
    </source>
</evidence>
<dbReference type="SMART" id="SM00895">
    <property type="entry name" value="FCD"/>
    <property type="match status" value="1"/>
</dbReference>
<evidence type="ECO:0000313" key="5">
    <source>
        <dbReference type="EMBL" id="NIH55004.1"/>
    </source>
</evidence>
<evidence type="ECO:0000259" key="4">
    <source>
        <dbReference type="PROSITE" id="PS50949"/>
    </source>
</evidence>
<name>A0A7X5R3H9_9MICO</name>
<dbReference type="InterPro" id="IPR036390">
    <property type="entry name" value="WH_DNA-bd_sf"/>
</dbReference>
<dbReference type="SMART" id="SM00345">
    <property type="entry name" value="HTH_GNTR"/>
    <property type="match status" value="1"/>
</dbReference>
<dbReference type="SUPFAM" id="SSF48008">
    <property type="entry name" value="GntR ligand-binding domain-like"/>
    <property type="match status" value="1"/>
</dbReference>
<dbReference type="PANTHER" id="PTHR43537">
    <property type="entry name" value="TRANSCRIPTIONAL REGULATOR, GNTR FAMILY"/>
    <property type="match status" value="1"/>
</dbReference>
<dbReference type="InterPro" id="IPR036388">
    <property type="entry name" value="WH-like_DNA-bd_sf"/>
</dbReference>
<dbReference type="AlphaFoldDB" id="A0A7X5R3H9"/>
<dbReference type="CDD" id="cd07377">
    <property type="entry name" value="WHTH_GntR"/>
    <property type="match status" value="1"/>
</dbReference>
<dbReference type="Pfam" id="PF07729">
    <property type="entry name" value="FCD"/>
    <property type="match status" value="1"/>
</dbReference>
<keyword evidence="2 5" id="KW-0238">DNA-binding</keyword>
<dbReference type="InterPro" id="IPR000524">
    <property type="entry name" value="Tscrpt_reg_HTH_GntR"/>
</dbReference>
<sequence>MARKSLVSVVADELLDRIVAGELGPNSVVPTEQDLMAQHDVSRMTVREALSALQAQNIIRVERGRGTFVNPVHDWKALEPAMRATEATLSDEVAAKQLIDLRRMIENGAIGLSALNRSQTDIEELDLLLEEMIDAHERDNLDDFVRADIAMHDLWFRSARNVFVSVLLNPLDRVLYTRRRDASSMSAVQSSVISHHSSILEAVRRRDPEAARKAMDEHMNQATAVVTELLENRDVIVG</sequence>
<dbReference type="PROSITE" id="PS50949">
    <property type="entry name" value="HTH_GNTR"/>
    <property type="match status" value="1"/>
</dbReference>
<accession>A0A7X5R3H9</accession>
<keyword evidence="3" id="KW-0804">Transcription</keyword>
<organism evidence="5 6">
    <name type="scientific">Lysinibacter cavernae</name>
    <dbReference type="NCBI Taxonomy" id="1640652"/>
    <lineage>
        <taxon>Bacteria</taxon>
        <taxon>Bacillati</taxon>
        <taxon>Actinomycetota</taxon>
        <taxon>Actinomycetes</taxon>
        <taxon>Micrococcales</taxon>
        <taxon>Microbacteriaceae</taxon>
        <taxon>Lysinibacter</taxon>
    </lineage>
</organism>
<comment type="caution">
    <text evidence="5">The sequence shown here is derived from an EMBL/GenBank/DDBJ whole genome shotgun (WGS) entry which is preliminary data.</text>
</comment>
<gene>
    <name evidence="5" type="ORF">FHX76_002919</name>
</gene>
<evidence type="ECO:0000313" key="6">
    <source>
        <dbReference type="Proteomes" id="UP000541033"/>
    </source>
</evidence>
<dbReference type="Gene3D" id="1.20.120.530">
    <property type="entry name" value="GntR ligand-binding domain-like"/>
    <property type="match status" value="1"/>
</dbReference>
<dbReference type="RefSeq" id="WP_167151865.1">
    <property type="nucleotide sequence ID" value="NZ_JAAMOX010000003.1"/>
</dbReference>
<protein>
    <submittedName>
        <fullName evidence="5">DNA-binding FadR family transcriptional regulator</fullName>
    </submittedName>
</protein>